<gene>
    <name evidence="8" type="ORF">F3Y22_tig00110556pilonHSYRG00837</name>
</gene>
<feature type="chain" id="PRO_5025472319" evidence="5">
    <location>
        <begin position="25"/>
        <end position="474"/>
    </location>
</feature>
<dbReference type="CDD" id="cd06222">
    <property type="entry name" value="RNase_H_like"/>
    <property type="match status" value="1"/>
</dbReference>
<feature type="domain" description="Large ribosomal subunit protein uL11 C-terminal" evidence="6">
    <location>
        <begin position="358"/>
        <end position="425"/>
    </location>
</feature>
<dbReference type="PANTHER" id="PTHR11661:SF44">
    <property type="entry name" value="LARGE RIBOSOMAL SUBUNIT PROTEIN UL11X"/>
    <property type="match status" value="1"/>
</dbReference>
<accession>A0A6A3AA24</accession>
<keyword evidence="2 4" id="KW-0689">Ribosomal protein</keyword>
<organism evidence="8 9">
    <name type="scientific">Hibiscus syriacus</name>
    <name type="common">Rose of Sharon</name>
    <dbReference type="NCBI Taxonomy" id="106335"/>
    <lineage>
        <taxon>Eukaryota</taxon>
        <taxon>Viridiplantae</taxon>
        <taxon>Streptophyta</taxon>
        <taxon>Embryophyta</taxon>
        <taxon>Tracheophyta</taxon>
        <taxon>Spermatophyta</taxon>
        <taxon>Magnoliopsida</taxon>
        <taxon>eudicotyledons</taxon>
        <taxon>Gunneridae</taxon>
        <taxon>Pentapetalae</taxon>
        <taxon>rosids</taxon>
        <taxon>malvids</taxon>
        <taxon>Malvales</taxon>
        <taxon>Malvaceae</taxon>
        <taxon>Malvoideae</taxon>
        <taxon>Hibiscus</taxon>
    </lineage>
</organism>
<dbReference type="GO" id="GO:0022625">
    <property type="term" value="C:cytosolic large ribosomal subunit"/>
    <property type="evidence" value="ECO:0007669"/>
    <property type="project" value="TreeGrafter"/>
</dbReference>
<dbReference type="InterPro" id="IPR000911">
    <property type="entry name" value="Ribosomal_uL11"/>
</dbReference>
<dbReference type="SUPFAM" id="SSF46906">
    <property type="entry name" value="Ribosomal protein L11, C-terminal domain"/>
    <property type="match status" value="1"/>
</dbReference>
<dbReference type="GO" id="GO:0003735">
    <property type="term" value="F:structural constituent of ribosome"/>
    <property type="evidence" value="ECO:0007669"/>
    <property type="project" value="InterPro"/>
</dbReference>
<dbReference type="InterPro" id="IPR044730">
    <property type="entry name" value="RNase_H-like_dom_plant"/>
</dbReference>
<dbReference type="GO" id="GO:0006412">
    <property type="term" value="P:translation"/>
    <property type="evidence" value="ECO:0007669"/>
    <property type="project" value="InterPro"/>
</dbReference>
<keyword evidence="3 4" id="KW-0687">Ribonucleoprotein</keyword>
<comment type="similarity">
    <text evidence="1 4">Belongs to the universal ribosomal protein uL11 family.</text>
</comment>
<dbReference type="EMBL" id="VEPZ02001028">
    <property type="protein sequence ID" value="KAE8700836.1"/>
    <property type="molecule type" value="Genomic_DNA"/>
</dbReference>
<sequence>MVKSVLSVLLSYAMQTCLLLKGACNDMEKLIRRFLWGGTPDKRGVHLVKWEEVVKPEINGGLGVRRLQNQNDALLMMIAFRLISQHGQLSTRHVTVSDMAYSNGDWEWNLLHSALPFSILLHVMTVEPPSPNGGPDIAGWKWDKNKNFSTRSSRSDDKGKYKCNPSPDARCKPLLVWWFKLNTDGSKRLDPSLATCGGGIRDHRGVWVSGFAKPIGCCTTLDAEVWGILESVCCLGPWVEEDDSENGQQGGYCFVPPEACIEALKEITGTGPTFPPPSKKKPKNAAKFDPTQVVDVFVRVTGGEVGAASSLAPKMGPLGLSPKKIGEDIAKETAKDWKGLRVTVKLTVQNRQAKVTVVPAAAALVIKALKEPERDRKKTKNIKHNGNISLDDVIEIAKIMRPRSMAKDLRGTVKEILARVFPLGVRLMGKILRIYSRRLMTEMLMFLWSEKVCPFRSYDYHRVCRYENCSILRF</sequence>
<proteinExistence type="inferred from homology"/>
<evidence type="ECO:0000256" key="1">
    <source>
        <dbReference type="ARBA" id="ARBA00010537"/>
    </source>
</evidence>
<dbReference type="InterPro" id="IPR020783">
    <property type="entry name" value="Ribosomal_uL11_C"/>
</dbReference>
<evidence type="ECO:0000256" key="4">
    <source>
        <dbReference type="RuleBase" id="RU003978"/>
    </source>
</evidence>
<feature type="signal peptide" evidence="5">
    <location>
        <begin position="1"/>
        <end position="24"/>
    </location>
</feature>
<evidence type="ECO:0000256" key="3">
    <source>
        <dbReference type="ARBA" id="ARBA00023274"/>
    </source>
</evidence>
<dbReference type="HAMAP" id="MF_00736">
    <property type="entry name" value="Ribosomal_uL11"/>
    <property type="match status" value="1"/>
</dbReference>
<dbReference type="SMART" id="SM00649">
    <property type="entry name" value="RL11"/>
    <property type="match status" value="1"/>
</dbReference>
<evidence type="ECO:0000256" key="5">
    <source>
        <dbReference type="SAM" id="SignalP"/>
    </source>
</evidence>
<dbReference type="Gene3D" id="1.10.10.250">
    <property type="entry name" value="Ribosomal protein L11, C-terminal domain"/>
    <property type="match status" value="1"/>
</dbReference>
<keyword evidence="5" id="KW-0732">Signal</keyword>
<name>A0A6A3AA24_HIBSY</name>
<evidence type="ECO:0000313" key="8">
    <source>
        <dbReference type="EMBL" id="KAE8700836.1"/>
    </source>
</evidence>
<evidence type="ECO:0000259" key="6">
    <source>
        <dbReference type="Pfam" id="PF00298"/>
    </source>
</evidence>
<evidence type="ECO:0000256" key="2">
    <source>
        <dbReference type="ARBA" id="ARBA00022980"/>
    </source>
</evidence>
<dbReference type="InterPro" id="IPR020784">
    <property type="entry name" value="Ribosomal_uL11_N"/>
</dbReference>
<dbReference type="InterPro" id="IPR036769">
    <property type="entry name" value="Ribosomal_uL11_C_sf"/>
</dbReference>
<dbReference type="SUPFAM" id="SSF54747">
    <property type="entry name" value="Ribosomal L11/L12e N-terminal domain"/>
    <property type="match status" value="1"/>
</dbReference>
<dbReference type="AlphaFoldDB" id="A0A6A3AA24"/>
<dbReference type="Pfam" id="PF00298">
    <property type="entry name" value="Ribosomal_L11"/>
    <property type="match status" value="1"/>
</dbReference>
<evidence type="ECO:0000259" key="7">
    <source>
        <dbReference type="Pfam" id="PF03946"/>
    </source>
</evidence>
<dbReference type="Proteomes" id="UP000436088">
    <property type="component" value="Unassembled WGS sequence"/>
</dbReference>
<dbReference type="FunFam" id="3.30.1550.10:FF:000002">
    <property type="entry name" value="60S ribosomal protein L12"/>
    <property type="match status" value="1"/>
</dbReference>
<protein>
    <submittedName>
        <fullName evidence="8">60S ribosomal protein L12</fullName>
    </submittedName>
</protein>
<dbReference type="GO" id="GO:0070180">
    <property type="term" value="F:large ribosomal subunit rRNA binding"/>
    <property type="evidence" value="ECO:0007669"/>
    <property type="project" value="TreeGrafter"/>
</dbReference>
<dbReference type="PANTHER" id="PTHR11661">
    <property type="entry name" value="60S RIBOSOMAL PROTEIN L12"/>
    <property type="match status" value="1"/>
</dbReference>
<comment type="caution">
    <text evidence="8">The sequence shown here is derived from an EMBL/GenBank/DDBJ whole genome shotgun (WGS) entry which is preliminary data.</text>
</comment>
<feature type="domain" description="Large ribosomal subunit protein uL11 N-terminal" evidence="7">
    <location>
        <begin position="298"/>
        <end position="353"/>
    </location>
</feature>
<keyword evidence="9" id="KW-1185">Reference proteome</keyword>
<dbReference type="InterPro" id="IPR036796">
    <property type="entry name" value="Ribosomal_uL11_N_sf"/>
</dbReference>
<reference evidence="8" key="1">
    <citation type="submission" date="2019-09" db="EMBL/GenBank/DDBJ databases">
        <title>Draft genome information of white flower Hibiscus syriacus.</title>
        <authorList>
            <person name="Kim Y.-M."/>
        </authorList>
    </citation>
    <scope>NUCLEOTIDE SEQUENCE [LARGE SCALE GENOMIC DNA]</scope>
    <source>
        <strain evidence="8">YM2019G1</strain>
    </source>
</reference>
<dbReference type="Gene3D" id="3.30.1550.10">
    <property type="entry name" value="Ribosomal protein L11/L12, N-terminal domain"/>
    <property type="match status" value="1"/>
</dbReference>
<dbReference type="Pfam" id="PF03946">
    <property type="entry name" value="Ribosomal_L11_N"/>
    <property type="match status" value="1"/>
</dbReference>
<evidence type="ECO:0000313" key="9">
    <source>
        <dbReference type="Proteomes" id="UP000436088"/>
    </source>
</evidence>